<dbReference type="OrthoDB" id="5621792at2"/>
<organism evidence="2 3">
    <name type="scientific">Ignatzschineria ureiclastica</name>
    <dbReference type="NCBI Taxonomy" id="472582"/>
    <lineage>
        <taxon>Bacteria</taxon>
        <taxon>Pseudomonadati</taxon>
        <taxon>Pseudomonadota</taxon>
        <taxon>Gammaproteobacteria</taxon>
        <taxon>Cardiobacteriales</taxon>
        <taxon>Ignatzschineriaceae</taxon>
        <taxon>Ignatzschineria</taxon>
    </lineage>
</organism>
<evidence type="ECO:0000313" key="2">
    <source>
        <dbReference type="EMBL" id="PWD81929.1"/>
    </source>
</evidence>
<dbReference type="InterPro" id="IPR015797">
    <property type="entry name" value="NUDIX_hydrolase-like_dom_sf"/>
</dbReference>
<sequence>MLIDLFPSLAKPDYRYYHPLYFDKTPVGWVHQARIEVLTQFPGLFLIQANAIYFQSDFCLADIATRTQMIAHFSETLREVGIIQNWRDEAYGVYRPGEDLQTPIFTIERGVAPFLGLRVYGIHINGYQVPADLDAPIERLWIARRSHLKMIEPHKLDNIAAGGLSYGEKPLETAIREAMEEAAVPYDLAQHLKPATKINYIAEYHQAIRNECIFAFDLPLPADFIPQINDGEVEAFYQMTPIEIEQALRAKDQFKPNSGLVTLEFLIRHQLVQLLPDEANALLEVIS</sequence>
<dbReference type="InterPro" id="IPR031804">
    <property type="entry name" value="DUF4743"/>
</dbReference>
<protein>
    <recommendedName>
        <fullName evidence="1">Nudix hydrolase domain-containing protein</fullName>
    </recommendedName>
</protein>
<proteinExistence type="predicted"/>
<dbReference type="RefSeq" id="WP_109188546.1">
    <property type="nucleotide sequence ID" value="NZ_BMYA01000001.1"/>
</dbReference>
<dbReference type="Gene3D" id="3.90.79.10">
    <property type="entry name" value="Nucleoside Triphosphate Pyrophosphohydrolase"/>
    <property type="match status" value="1"/>
</dbReference>
<evidence type="ECO:0000259" key="1">
    <source>
        <dbReference type="PROSITE" id="PS51462"/>
    </source>
</evidence>
<dbReference type="InterPro" id="IPR000086">
    <property type="entry name" value="NUDIX_hydrolase_dom"/>
</dbReference>
<dbReference type="SUPFAM" id="SSF55811">
    <property type="entry name" value="Nudix"/>
    <property type="match status" value="1"/>
</dbReference>
<gene>
    <name evidence="2" type="ORF">DC083_01750</name>
</gene>
<dbReference type="Pfam" id="PF15916">
    <property type="entry name" value="DUF4743"/>
    <property type="match status" value="1"/>
</dbReference>
<comment type="caution">
    <text evidence="2">The sequence shown here is derived from an EMBL/GenBank/DDBJ whole genome shotgun (WGS) entry which is preliminary data.</text>
</comment>
<dbReference type="PROSITE" id="PS51462">
    <property type="entry name" value="NUDIX"/>
    <property type="match status" value="1"/>
</dbReference>
<name>A0A2U2AH62_9GAMM</name>
<feature type="domain" description="Nudix hydrolase" evidence="1">
    <location>
        <begin position="121"/>
        <end position="267"/>
    </location>
</feature>
<dbReference type="CDD" id="cd03676">
    <property type="entry name" value="NUDIX_Tnr3_like"/>
    <property type="match status" value="1"/>
</dbReference>
<dbReference type="AlphaFoldDB" id="A0A2U2AH62"/>
<evidence type="ECO:0000313" key="3">
    <source>
        <dbReference type="Proteomes" id="UP000245020"/>
    </source>
</evidence>
<accession>A0A2U2AH62</accession>
<dbReference type="Pfam" id="PF00293">
    <property type="entry name" value="NUDIX"/>
    <property type="match status" value="1"/>
</dbReference>
<keyword evidence="3" id="KW-1185">Reference proteome</keyword>
<dbReference type="EMBL" id="QEWQ01000001">
    <property type="protein sequence ID" value="PWD81929.1"/>
    <property type="molecule type" value="Genomic_DNA"/>
</dbReference>
<dbReference type="GO" id="GO:0003824">
    <property type="term" value="F:catalytic activity"/>
    <property type="evidence" value="ECO:0007669"/>
    <property type="project" value="UniProtKB-ARBA"/>
</dbReference>
<reference evidence="3" key="1">
    <citation type="submission" date="2018-05" db="EMBL/GenBank/DDBJ databases">
        <title>Ignatzschineria dubaiensis sp. nov., isolated from necrotic foot tissues of dromedaries (Camelus dromedarius) and associated maggots in Dubai, United Arab Emirates.</title>
        <authorList>
            <person name="Tsang C.C."/>
            <person name="Tang J.Y.M."/>
            <person name="Fong J.Y.H."/>
            <person name="Kinne J."/>
            <person name="Lee H.H."/>
            <person name="Joseph M."/>
            <person name="Jose S."/>
            <person name="Schuster R.K."/>
            <person name="Tang Y."/>
            <person name="Sivakumar S."/>
            <person name="Chen J.H.K."/>
            <person name="Teng J.L.L."/>
            <person name="Lau S.K.P."/>
            <person name="Wernery U."/>
            <person name="Woo P.C.Y."/>
        </authorList>
    </citation>
    <scope>NUCLEOTIDE SEQUENCE [LARGE SCALE GENOMIC DNA]</scope>
    <source>
        <strain evidence="3">KCTC 22644</strain>
    </source>
</reference>
<dbReference type="Proteomes" id="UP000245020">
    <property type="component" value="Unassembled WGS sequence"/>
</dbReference>